<keyword evidence="2" id="KW-1133">Transmembrane helix</keyword>
<comment type="caution">
    <text evidence="3">The sequence shown here is derived from an EMBL/GenBank/DDBJ whole genome shotgun (WGS) entry which is preliminary data.</text>
</comment>
<feature type="transmembrane region" description="Helical" evidence="2">
    <location>
        <begin position="34"/>
        <end position="56"/>
    </location>
</feature>
<protein>
    <submittedName>
        <fullName evidence="3">Uncharacterized protein</fullName>
    </submittedName>
</protein>
<dbReference type="OrthoDB" id="3199629at2"/>
<keyword evidence="2" id="KW-0472">Membrane</keyword>
<feature type="region of interest" description="Disordered" evidence="1">
    <location>
        <begin position="1"/>
        <end position="26"/>
    </location>
</feature>
<dbReference type="EMBL" id="MPKY01000001">
    <property type="protein sequence ID" value="OJT00351.1"/>
    <property type="molecule type" value="Genomic_DNA"/>
</dbReference>
<feature type="compositionally biased region" description="Polar residues" evidence="1">
    <location>
        <begin position="14"/>
        <end position="25"/>
    </location>
</feature>
<keyword evidence="2" id="KW-0812">Transmembrane</keyword>
<evidence type="ECO:0000256" key="1">
    <source>
        <dbReference type="SAM" id="MobiDB-lite"/>
    </source>
</evidence>
<sequence>MVNLVVSEEPSALKSESGQTPTSPGRNHLRRKRWIVGITFLSLLLILATDALYRFLEGQPGPVTHLTGSGDVIQLNSARQKQFAGMVREEIRNVKVGATSQIAEQIERRIDASFDQLQQGVDGYLEWYFSAQGSYSRLYVAIAGDLAGWGANKIRERLMDESGYTDSIESLANEYPDIQNSIVLNELDRFQVVVDDYLNTYGAEIEMNSVNPDIPFMDFTNITQGPGVALELDRLATSASIGQNAAIGGFAVALVQYGGVKAASLFVRQFISRAAAQGARAAVTGATTAAASAFTGPFAVGVGVLTASASAAAFVATEYIALNAQETLHRPKMEQDIREFIELKRGETKMAYRLASGVAVDRIFESILADIAEREEQQKLDKCYRVFSGADC</sequence>
<keyword evidence="4" id="KW-1185">Reference proteome</keyword>
<dbReference type="AlphaFoldDB" id="A0A1M2UYK4"/>
<proteinExistence type="predicted"/>
<reference evidence="3" key="1">
    <citation type="submission" date="2016-11" db="EMBL/GenBank/DDBJ databases">
        <title>Draft Genome Sequence of Marinobacter hydrocarbonoclasticus strain STW2, a polyaromatic aromatic hydrocarbon degrading and denitrifying bacterium from rhizosphere of Seagrass Enhalus acodoides.</title>
        <authorList>
            <person name="Ling J."/>
            <person name="Dong J."/>
        </authorList>
    </citation>
    <scope>NUCLEOTIDE SEQUENCE [LARGE SCALE GENOMIC DNA]</scope>
    <source>
        <strain evidence="3">STW2</strain>
    </source>
</reference>
<name>A0A1M2UYK4_MARNT</name>
<evidence type="ECO:0000256" key="2">
    <source>
        <dbReference type="SAM" id="Phobius"/>
    </source>
</evidence>
<dbReference type="Proteomes" id="UP000183986">
    <property type="component" value="Unassembled WGS sequence"/>
</dbReference>
<evidence type="ECO:0000313" key="4">
    <source>
        <dbReference type="Proteomes" id="UP000183986"/>
    </source>
</evidence>
<organism evidence="3 4">
    <name type="scientific">Marinobacter nauticus</name>
    <name type="common">Marinobacter hydrocarbonoclasticus</name>
    <name type="synonym">Marinobacter aquaeolei</name>
    <dbReference type="NCBI Taxonomy" id="2743"/>
    <lineage>
        <taxon>Bacteria</taxon>
        <taxon>Pseudomonadati</taxon>
        <taxon>Pseudomonadota</taxon>
        <taxon>Gammaproteobacteria</taxon>
        <taxon>Pseudomonadales</taxon>
        <taxon>Marinobacteraceae</taxon>
        <taxon>Marinobacter</taxon>
    </lineage>
</organism>
<dbReference type="RefSeq" id="WP_072677241.1">
    <property type="nucleotide sequence ID" value="NZ_MPKY01000001.1"/>
</dbReference>
<evidence type="ECO:0000313" key="3">
    <source>
        <dbReference type="EMBL" id="OJT00351.1"/>
    </source>
</evidence>
<gene>
    <name evidence="3" type="ORF">BEE62_09845</name>
</gene>
<accession>A0A1M2UYK4</accession>